<keyword evidence="2" id="KW-1185">Reference proteome</keyword>
<accession>A0ABZ2XWJ9</accession>
<evidence type="ECO:0000313" key="2">
    <source>
        <dbReference type="Proteomes" id="UP001623232"/>
    </source>
</evidence>
<gene>
    <name evidence="1" type="ORF">QEZ52_00260</name>
</gene>
<dbReference type="PANTHER" id="PTHR40266">
    <property type="entry name" value="TOXIN HIGB-1"/>
    <property type="match status" value="1"/>
</dbReference>
<reference evidence="1 2" key="1">
    <citation type="submission" date="2023-04" db="EMBL/GenBank/DDBJ databases">
        <title>Complete genome sequence of Alisedimentitalea scapharcae.</title>
        <authorList>
            <person name="Rong J.-C."/>
            <person name="Yi M.-L."/>
            <person name="Zhao Q."/>
        </authorList>
    </citation>
    <scope>NUCLEOTIDE SEQUENCE [LARGE SCALE GENOMIC DNA]</scope>
    <source>
        <strain evidence="1 2">KCTC 42119</strain>
    </source>
</reference>
<sequence length="93" mass="10448">MIQSTTGKLIEQVINGKPGKGFPASIFKVAVRKVSMLSAATSLEDLRSPPANRLEKLAGDRADQYSIRINDQWRICFKWTDNGPEDVEIIDYH</sequence>
<dbReference type="InterPro" id="IPR035093">
    <property type="entry name" value="RelE/ParE_toxin_dom_sf"/>
</dbReference>
<protein>
    <submittedName>
        <fullName evidence="1">Type II toxin-antitoxin system RelE/ParE family toxin</fullName>
    </submittedName>
</protein>
<dbReference type="Proteomes" id="UP001623232">
    <property type="component" value="Chromosome"/>
</dbReference>
<dbReference type="RefSeq" id="WP_406646848.1">
    <property type="nucleotide sequence ID" value="NZ_CP123584.1"/>
</dbReference>
<dbReference type="Gene3D" id="3.30.2310.20">
    <property type="entry name" value="RelE-like"/>
    <property type="match status" value="1"/>
</dbReference>
<proteinExistence type="predicted"/>
<dbReference type="InterPro" id="IPR007711">
    <property type="entry name" value="HigB-1"/>
</dbReference>
<organism evidence="1 2">
    <name type="scientific">Aliisedimentitalea scapharcae</name>
    <dbReference type="NCBI Taxonomy" id="1524259"/>
    <lineage>
        <taxon>Bacteria</taxon>
        <taxon>Pseudomonadati</taxon>
        <taxon>Pseudomonadota</taxon>
        <taxon>Alphaproteobacteria</taxon>
        <taxon>Rhodobacterales</taxon>
        <taxon>Roseobacteraceae</taxon>
        <taxon>Aliisedimentitalea</taxon>
    </lineage>
</organism>
<evidence type="ECO:0000313" key="1">
    <source>
        <dbReference type="EMBL" id="WZK89016.1"/>
    </source>
</evidence>
<dbReference type="EMBL" id="CP123584">
    <property type="protein sequence ID" value="WZK89016.1"/>
    <property type="molecule type" value="Genomic_DNA"/>
</dbReference>
<dbReference type="PANTHER" id="PTHR40266:SF2">
    <property type="entry name" value="TOXIN HIGB-1"/>
    <property type="match status" value="1"/>
</dbReference>
<dbReference type="SUPFAM" id="SSF143011">
    <property type="entry name" value="RelE-like"/>
    <property type="match status" value="1"/>
</dbReference>
<dbReference type="Pfam" id="PF05015">
    <property type="entry name" value="HigB-like_toxin"/>
    <property type="match status" value="1"/>
</dbReference>
<name>A0ABZ2XWJ9_9RHOB</name>